<dbReference type="GO" id="GO:0102208">
    <property type="term" value="F:2-polyprenyl-6-hydroxyphenol methylase activity"/>
    <property type="evidence" value="ECO:0007669"/>
    <property type="project" value="UniProtKB-EC"/>
</dbReference>
<proteinExistence type="predicted"/>
<protein>
    <submittedName>
        <fullName evidence="1">2-polyprenyl-6-hydroxyphenyl methylase/3-demethylubiquinone-9 3-methyltransferase</fullName>
        <ecNumber evidence="1">2.1.1.222</ecNumber>
        <ecNumber evidence="1">2.1.1.64</ecNumber>
    </submittedName>
</protein>
<dbReference type="Pfam" id="PF13489">
    <property type="entry name" value="Methyltransf_23"/>
    <property type="match status" value="1"/>
</dbReference>
<dbReference type="Proteomes" id="UP000770785">
    <property type="component" value="Unassembled WGS sequence"/>
</dbReference>
<sequence>MKILKKYAALRWKVAQYLEGKWWRRYLQSKAPADYLAEKRTYWERVLDDLDWVTVPNRTVLDAGCGPAGIFTYVRHTERVTALDPLLDNYEKHLAIFSRGAYPDVRFHRQKLEEACVPGGPFGAIYCFNAINHVADWHAALDRLTEYATTGTRMILTSDVHRHGWLLPIFKALPGDALHPQQHDASAYRRALTVRGWRIDWEEVLRRELIFNYTAWVLTYVPNPADD</sequence>
<evidence type="ECO:0000313" key="2">
    <source>
        <dbReference type="Proteomes" id="UP000770785"/>
    </source>
</evidence>
<comment type="caution">
    <text evidence="1">The sequence shown here is derived from an EMBL/GenBank/DDBJ whole genome shotgun (WGS) entry which is preliminary data.</text>
</comment>
<dbReference type="CDD" id="cd02440">
    <property type="entry name" value="AdoMet_MTases"/>
    <property type="match status" value="1"/>
</dbReference>
<dbReference type="Gene3D" id="3.40.50.150">
    <property type="entry name" value="Vaccinia Virus protein VP39"/>
    <property type="match status" value="1"/>
</dbReference>
<accession>A0ABX0X6B9</accession>
<evidence type="ECO:0000313" key="1">
    <source>
        <dbReference type="EMBL" id="NJC24747.1"/>
    </source>
</evidence>
<reference evidence="1 2" key="1">
    <citation type="submission" date="2020-03" db="EMBL/GenBank/DDBJ databases">
        <title>Genomic Encyclopedia of Type Strains, Phase IV (KMG-IV): sequencing the most valuable type-strain genomes for metagenomic binning, comparative biology and taxonomic classification.</title>
        <authorList>
            <person name="Goeker M."/>
        </authorList>
    </citation>
    <scope>NUCLEOTIDE SEQUENCE [LARGE SCALE GENOMIC DNA]</scope>
    <source>
        <strain evidence="1 2">DSM 105096</strain>
    </source>
</reference>
<dbReference type="EC" id="2.1.1.222" evidence="1"/>
<organism evidence="1 2">
    <name type="scientific">Neolewinella antarctica</name>
    <dbReference type="NCBI Taxonomy" id="442734"/>
    <lineage>
        <taxon>Bacteria</taxon>
        <taxon>Pseudomonadati</taxon>
        <taxon>Bacteroidota</taxon>
        <taxon>Saprospiria</taxon>
        <taxon>Saprospirales</taxon>
        <taxon>Lewinellaceae</taxon>
        <taxon>Neolewinella</taxon>
    </lineage>
</organism>
<dbReference type="InterPro" id="IPR029063">
    <property type="entry name" value="SAM-dependent_MTases_sf"/>
</dbReference>
<dbReference type="GO" id="GO:0061542">
    <property type="term" value="F:3-demethylubiquinol 3-O-methyltransferase activity"/>
    <property type="evidence" value="ECO:0007669"/>
    <property type="project" value="UniProtKB-EC"/>
</dbReference>
<dbReference type="EMBL" id="JAATJH010000001">
    <property type="protein sequence ID" value="NJC24747.1"/>
    <property type="molecule type" value="Genomic_DNA"/>
</dbReference>
<dbReference type="SUPFAM" id="SSF53335">
    <property type="entry name" value="S-adenosyl-L-methionine-dependent methyltransferases"/>
    <property type="match status" value="1"/>
</dbReference>
<keyword evidence="2" id="KW-1185">Reference proteome</keyword>
<keyword evidence="1" id="KW-0808">Transferase</keyword>
<name>A0ABX0X6B9_9BACT</name>
<dbReference type="EC" id="2.1.1.64" evidence="1"/>
<dbReference type="GO" id="GO:0032259">
    <property type="term" value="P:methylation"/>
    <property type="evidence" value="ECO:0007669"/>
    <property type="project" value="UniProtKB-KW"/>
</dbReference>
<dbReference type="RefSeq" id="WP_168035558.1">
    <property type="nucleotide sequence ID" value="NZ_JAATJH010000001.1"/>
</dbReference>
<keyword evidence="1" id="KW-0489">Methyltransferase</keyword>
<gene>
    <name evidence="1" type="ORF">GGR27_000228</name>
</gene>